<comment type="caution">
    <text evidence="2">The sequence shown here is derived from an EMBL/GenBank/DDBJ whole genome shotgun (WGS) entry which is preliminary data.</text>
</comment>
<feature type="transmembrane region" description="Helical" evidence="1">
    <location>
        <begin position="58"/>
        <end position="80"/>
    </location>
</feature>
<evidence type="ECO:0000313" key="2">
    <source>
        <dbReference type="EMBL" id="OGF35033.1"/>
    </source>
</evidence>
<organism evidence="2 3">
    <name type="scientific">Candidatus Falkowbacteria bacterium RIFOXYC2_FULL_48_21</name>
    <dbReference type="NCBI Taxonomy" id="1798005"/>
    <lineage>
        <taxon>Bacteria</taxon>
        <taxon>Candidatus Falkowiibacteriota</taxon>
    </lineage>
</organism>
<name>A0A1F5T8F3_9BACT</name>
<gene>
    <name evidence="2" type="ORF">A2482_01030</name>
</gene>
<dbReference type="AlphaFoldDB" id="A0A1F5T8F3"/>
<keyword evidence="1" id="KW-1133">Transmembrane helix</keyword>
<accession>A0A1F5T8F3</accession>
<sequence>MPTINLKSTDDLEKIEEDVIKAAEKSGKKNVIVNIFTFPGKKLKRRWDVRYKFNKKHLVMDAVIAAGVLFLIGLNIFWAYGGFHYFTDKLEVKVAGGESARAGEMVTALVSYRNGNDYRLEEAVLSLRLPENFQLKKVGRDDYDYAHNILNLGNLPAGANGEFAVEGVVMGALGDEQALIASLNFYKTGKRGDRLWGKFSAPAQWTYQIADSFLALETSLPEKVVSGSAVTWQIKIKNTSDSLSFEKVIVKPEFSSELVGWTEPVALNNLTPGKQEIITMPVKFFTDTDYKNIALNVFWRRDGRDLLQSTWSKQQTVLRPEFRLTHSIVSKAVNPGENVLLTINYENAGAYTIENAVISLELIGDYWGVPVESAGAKVKGKTLTWNFENSPRLALIQPKGKGEIQVTIGTKALVKGSNDINLKSVVRTTYRVEKENADFSDSILETKLNSNLAVDAYPMYFASTGDQLGRGSLPPRVAKETKYWIFARVINDINDVDNVTATVTLPVNVVFTDKANVPVGDPLVYDEATRSLTWKISKAPASPSLGGPAGATNIGFAFEVAIIPTAGQKGTYPLLLSAVKVSGTDGVTGEVIEKNLGGVTTKLIYDAKGKLRDGVVK</sequence>
<proteinExistence type="predicted"/>
<dbReference type="EMBL" id="MFGM01000063">
    <property type="protein sequence ID" value="OGF35033.1"/>
    <property type="molecule type" value="Genomic_DNA"/>
</dbReference>
<keyword evidence="1" id="KW-0472">Membrane</keyword>
<keyword evidence="1" id="KW-0812">Transmembrane</keyword>
<protein>
    <recommendedName>
        <fullName evidence="4">DUF11 domain-containing protein</fullName>
    </recommendedName>
</protein>
<evidence type="ECO:0008006" key="4">
    <source>
        <dbReference type="Google" id="ProtNLM"/>
    </source>
</evidence>
<evidence type="ECO:0000313" key="3">
    <source>
        <dbReference type="Proteomes" id="UP000178656"/>
    </source>
</evidence>
<evidence type="ECO:0000256" key="1">
    <source>
        <dbReference type="SAM" id="Phobius"/>
    </source>
</evidence>
<dbReference type="Proteomes" id="UP000178656">
    <property type="component" value="Unassembled WGS sequence"/>
</dbReference>
<reference evidence="2 3" key="1">
    <citation type="journal article" date="2016" name="Nat. Commun.">
        <title>Thousands of microbial genomes shed light on interconnected biogeochemical processes in an aquifer system.</title>
        <authorList>
            <person name="Anantharaman K."/>
            <person name="Brown C.T."/>
            <person name="Hug L.A."/>
            <person name="Sharon I."/>
            <person name="Castelle C.J."/>
            <person name="Probst A.J."/>
            <person name="Thomas B.C."/>
            <person name="Singh A."/>
            <person name="Wilkins M.J."/>
            <person name="Karaoz U."/>
            <person name="Brodie E.L."/>
            <person name="Williams K.H."/>
            <person name="Hubbard S.S."/>
            <person name="Banfield J.F."/>
        </authorList>
    </citation>
    <scope>NUCLEOTIDE SEQUENCE [LARGE SCALE GENOMIC DNA]</scope>
</reference>